<proteinExistence type="predicted"/>
<organism evidence="1 2">
    <name type="scientific">Streptomyces capoamus</name>
    <dbReference type="NCBI Taxonomy" id="68183"/>
    <lineage>
        <taxon>Bacteria</taxon>
        <taxon>Bacillati</taxon>
        <taxon>Actinomycetota</taxon>
        <taxon>Actinomycetes</taxon>
        <taxon>Kitasatosporales</taxon>
        <taxon>Streptomycetaceae</taxon>
        <taxon>Streptomyces</taxon>
    </lineage>
</organism>
<gene>
    <name evidence="1" type="ORF">GCM10018980_58480</name>
</gene>
<dbReference type="EMBL" id="BNBF01000021">
    <property type="protein sequence ID" value="GHG66242.1"/>
    <property type="molecule type" value="Genomic_DNA"/>
</dbReference>
<keyword evidence="2" id="KW-1185">Reference proteome</keyword>
<evidence type="ECO:0000313" key="1">
    <source>
        <dbReference type="EMBL" id="GHG66242.1"/>
    </source>
</evidence>
<sequence>MLNDVAALATGATHSTEPVPVGSAPAGILMVQPVIRCEHGYEVSAYSECGDLLARACLTGSQLMSHVSFPAGIRAVRVEVENITGCEEHPHTYEISLLADEDTPHAA</sequence>
<protein>
    <submittedName>
        <fullName evidence="1">Uncharacterized protein</fullName>
    </submittedName>
</protein>
<evidence type="ECO:0000313" key="2">
    <source>
        <dbReference type="Proteomes" id="UP000619355"/>
    </source>
</evidence>
<dbReference type="AlphaFoldDB" id="A0A919KEB0"/>
<reference evidence="2" key="1">
    <citation type="journal article" date="2019" name="Int. J. Syst. Evol. Microbiol.">
        <title>The Global Catalogue of Microorganisms (GCM) 10K type strain sequencing project: providing services to taxonomists for standard genome sequencing and annotation.</title>
        <authorList>
            <consortium name="The Broad Institute Genomics Platform"/>
            <consortium name="The Broad Institute Genome Sequencing Center for Infectious Disease"/>
            <person name="Wu L."/>
            <person name="Ma J."/>
        </authorList>
    </citation>
    <scope>NUCLEOTIDE SEQUENCE [LARGE SCALE GENOMIC DNA]</scope>
    <source>
        <strain evidence="2">JCM 4253</strain>
    </source>
</reference>
<dbReference type="Proteomes" id="UP000619355">
    <property type="component" value="Unassembled WGS sequence"/>
</dbReference>
<comment type="caution">
    <text evidence="1">The sequence shown here is derived from an EMBL/GenBank/DDBJ whole genome shotgun (WGS) entry which is preliminary data.</text>
</comment>
<accession>A0A919KEB0</accession>
<name>A0A919KEB0_9ACTN</name>
<dbReference type="RefSeq" id="WP_189985176.1">
    <property type="nucleotide sequence ID" value="NZ_BNBF01000021.1"/>
</dbReference>